<dbReference type="EMBL" id="FZNZ01000049">
    <property type="protein sequence ID" value="SNS14045.1"/>
    <property type="molecule type" value="Genomic_DNA"/>
</dbReference>
<reference evidence="1 2" key="1">
    <citation type="submission" date="2017-06" db="EMBL/GenBank/DDBJ databases">
        <authorList>
            <person name="Varghese N."/>
            <person name="Submissions S."/>
        </authorList>
    </citation>
    <scope>NUCLEOTIDE SEQUENCE [LARGE SCALE GENOMIC DNA]</scope>
    <source>
        <strain evidence="1 2">DSM 26989</strain>
    </source>
</reference>
<accession>A0A2K9H8K2</accession>
<gene>
    <name evidence="1" type="ORF">SAMN06265364_1491</name>
</gene>
<comment type="caution">
    <text evidence="1">The sequence shown here is derived from an EMBL/GenBank/DDBJ whole genome shotgun (WGS) entry which is preliminary data.</text>
</comment>
<dbReference type="GeneID" id="94029001"/>
<dbReference type="AlphaFoldDB" id="A0A2K9H8K2"/>
<sequence length="143" mass="17204">MENITENKIRKWIESFHLSNNTETDKHITDFFSPNLERKEWLKKGFLLSKECQNYIDSHEYPIRVYLGISLKDRRKEFIPEGLTLSLLDKWTPPFIILSKLQMDDFENYSVANKLTSVLHMKTYFWQYKERGLYATNIYIALK</sequence>
<evidence type="ECO:0000313" key="1">
    <source>
        <dbReference type="EMBL" id="SNS14045.1"/>
    </source>
</evidence>
<proteinExistence type="predicted"/>
<dbReference type="Proteomes" id="UP000198427">
    <property type="component" value="Unassembled WGS sequence"/>
</dbReference>
<organism evidence="1 2">
    <name type="scientific">Prevotella jejuni</name>
    <dbReference type="NCBI Taxonomy" id="1177574"/>
    <lineage>
        <taxon>Bacteria</taxon>
        <taxon>Pseudomonadati</taxon>
        <taxon>Bacteroidota</taxon>
        <taxon>Bacteroidia</taxon>
        <taxon>Bacteroidales</taxon>
        <taxon>Prevotellaceae</taxon>
        <taxon>Prevotella</taxon>
    </lineage>
</organism>
<name>A0A2K9H8K2_9BACT</name>
<dbReference type="KEGG" id="pje:CRM71_06175"/>
<dbReference type="OrthoDB" id="1073161at2"/>
<dbReference type="RefSeq" id="WP_089367214.1">
    <property type="nucleotide sequence ID" value="NZ_CP023863.1"/>
</dbReference>
<protein>
    <submittedName>
        <fullName evidence="1">Uncharacterized protein</fullName>
    </submittedName>
</protein>
<evidence type="ECO:0000313" key="2">
    <source>
        <dbReference type="Proteomes" id="UP000198427"/>
    </source>
</evidence>
<keyword evidence="2" id="KW-1185">Reference proteome</keyword>